<feature type="region of interest" description="Disordered" evidence="1">
    <location>
        <begin position="127"/>
        <end position="148"/>
    </location>
</feature>
<feature type="region of interest" description="Disordered" evidence="1">
    <location>
        <begin position="80"/>
        <end position="107"/>
    </location>
</feature>
<dbReference type="HOGENOM" id="CLU_147504_0_0_1"/>
<dbReference type="Proteomes" id="UP000016929">
    <property type="component" value="Unassembled WGS sequence"/>
</dbReference>
<accession>N1RF73</accession>
<organism evidence="2 3">
    <name type="scientific">Fusarium oxysporum f. sp. cubense (strain race 4)</name>
    <name type="common">Panama disease fungus</name>
    <dbReference type="NCBI Taxonomy" id="2502994"/>
    <lineage>
        <taxon>Eukaryota</taxon>
        <taxon>Fungi</taxon>
        <taxon>Dikarya</taxon>
        <taxon>Ascomycota</taxon>
        <taxon>Pezizomycotina</taxon>
        <taxon>Sordariomycetes</taxon>
        <taxon>Hypocreomycetidae</taxon>
        <taxon>Hypocreales</taxon>
        <taxon>Nectriaceae</taxon>
        <taxon>Fusarium</taxon>
        <taxon>Fusarium oxysporum species complex</taxon>
    </lineage>
</organism>
<reference evidence="3" key="1">
    <citation type="submission" date="2012-09" db="EMBL/GenBank/DDBJ databases">
        <title>Genome sequencing and comparative transcriptomics of race 1 and race 4 of banana pathogen: Fusarium oxysporum f. sp. cubense.</title>
        <authorList>
            <person name="Fang X."/>
            <person name="Huang J."/>
        </authorList>
    </citation>
    <scope>NUCLEOTIDE SEQUENCE [LARGE SCALE GENOMIC DNA]</scope>
    <source>
        <strain evidence="3">race 4</strain>
    </source>
</reference>
<dbReference type="AlphaFoldDB" id="N1RF73"/>
<proteinExistence type="predicted"/>
<gene>
    <name evidence="2" type="ORF">FOC4_g10010653</name>
</gene>
<evidence type="ECO:0000313" key="2">
    <source>
        <dbReference type="EMBL" id="EMT64166.1"/>
    </source>
</evidence>
<reference evidence="3" key="2">
    <citation type="journal article" date="2014" name="PLoS ONE">
        <title>Genome and Transcriptome Analysis of the Fungal Pathogen Fusarium oxysporum f. sp. cubense Causing Banana Vascular Wilt Disease.</title>
        <authorList>
            <person name="Guo L."/>
            <person name="Han L."/>
            <person name="Yang L."/>
            <person name="Zeng H."/>
            <person name="Fan D."/>
            <person name="Zhu Y."/>
            <person name="Feng Y."/>
            <person name="Wang G."/>
            <person name="Peng C."/>
            <person name="Jiang X."/>
            <person name="Zhou D."/>
            <person name="Ni P."/>
            <person name="Liang C."/>
            <person name="Liu L."/>
            <person name="Wang J."/>
            <person name="Mao C."/>
            <person name="Fang X."/>
            <person name="Peng M."/>
            <person name="Huang J."/>
        </authorList>
    </citation>
    <scope>NUCLEOTIDE SEQUENCE [LARGE SCALE GENOMIC DNA]</scope>
    <source>
        <strain evidence="3">race 4</strain>
    </source>
</reference>
<dbReference type="EMBL" id="KB726992">
    <property type="protein sequence ID" value="EMT64166.1"/>
    <property type="molecule type" value="Genomic_DNA"/>
</dbReference>
<evidence type="ECO:0000256" key="1">
    <source>
        <dbReference type="SAM" id="MobiDB-lite"/>
    </source>
</evidence>
<keyword evidence="3" id="KW-1185">Reference proteome</keyword>
<evidence type="ECO:0000313" key="3">
    <source>
        <dbReference type="Proteomes" id="UP000016929"/>
    </source>
</evidence>
<feature type="compositionally biased region" description="Low complexity" evidence="1">
    <location>
        <begin position="91"/>
        <end position="105"/>
    </location>
</feature>
<sequence length="148" mass="16509">MANPHALQYRNTVILEPFPGRIPKLICILIRWMTSLIRIGENFVASSHMHANNVLTWSTINSPDSNRKQTFAKHRELKPKNAFKGSPDLPSGRGTIRSSSGSNTTLMASNWNVKGQRIKYSSTCSSHASVGRSNVCKRDTHSHRPALK</sequence>
<name>N1RF73_FUSC4</name>
<protein>
    <submittedName>
        <fullName evidence="2">Uncharacterized protein</fullName>
    </submittedName>
</protein>